<dbReference type="EMBL" id="VSRR010008274">
    <property type="protein sequence ID" value="MPC48426.1"/>
    <property type="molecule type" value="Genomic_DNA"/>
</dbReference>
<gene>
    <name evidence="2" type="ORF">E2C01_042198</name>
</gene>
<evidence type="ECO:0000256" key="1">
    <source>
        <dbReference type="SAM" id="MobiDB-lite"/>
    </source>
</evidence>
<protein>
    <submittedName>
        <fullName evidence="2">Uncharacterized protein</fullName>
    </submittedName>
</protein>
<evidence type="ECO:0000313" key="3">
    <source>
        <dbReference type="Proteomes" id="UP000324222"/>
    </source>
</evidence>
<dbReference type="AlphaFoldDB" id="A0A5B7FSE6"/>
<organism evidence="2 3">
    <name type="scientific">Portunus trituberculatus</name>
    <name type="common">Swimming crab</name>
    <name type="synonym">Neptunus trituberculatus</name>
    <dbReference type="NCBI Taxonomy" id="210409"/>
    <lineage>
        <taxon>Eukaryota</taxon>
        <taxon>Metazoa</taxon>
        <taxon>Ecdysozoa</taxon>
        <taxon>Arthropoda</taxon>
        <taxon>Crustacea</taxon>
        <taxon>Multicrustacea</taxon>
        <taxon>Malacostraca</taxon>
        <taxon>Eumalacostraca</taxon>
        <taxon>Eucarida</taxon>
        <taxon>Decapoda</taxon>
        <taxon>Pleocyemata</taxon>
        <taxon>Brachyura</taxon>
        <taxon>Eubrachyura</taxon>
        <taxon>Portunoidea</taxon>
        <taxon>Portunidae</taxon>
        <taxon>Portuninae</taxon>
        <taxon>Portunus</taxon>
    </lineage>
</organism>
<evidence type="ECO:0000313" key="2">
    <source>
        <dbReference type="EMBL" id="MPC48426.1"/>
    </source>
</evidence>
<dbReference type="Proteomes" id="UP000324222">
    <property type="component" value="Unassembled WGS sequence"/>
</dbReference>
<reference evidence="2 3" key="1">
    <citation type="submission" date="2019-05" db="EMBL/GenBank/DDBJ databases">
        <title>Another draft genome of Portunus trituberculatus and its Hox gene families provides insights of decapod evolution.</title>
        <authorList>
            <person name="Jeong J.-H."/>
            <person name="Song I."/>
            <person name="Kim S."/>
            <person name="Choi T."/>
            <person name="Kim D."/>
            <person name="Ryu S."/>
            <person name="Kim W."/>
        </authorList>
    </citation>
    <scope>NUCLEOTIDE SEQUENCE [LARGE SCALE GENOMIC DNA]</scope>
    <source>
        <tissue evidence="2">Muscle</tissue>
    </source>
</reference>
<keyword evidence="3" id="KW-1185">Reference proteome</keyword>
<accession>A0A5B7FSE6</accession>
<comment type="caution">
    <text evidence="2">The sequence shown here is derived from an EMBL/GenBank/DDBJ whole genome shotgun (WGS) entry which is preliminary data.</text>
</comment>
<feature type="region of interest" description="Disordered" evidence="1">
    <location>
        <begin position="46"/>
        <end position="75"/>
    </location>
</feature>
<sequence>MLSPSYPSLPVADKYTLPGHPSCRLTRGLIVALTVRRGGHGISAAGAKARAGRGEGDAVTGKDATSLGGTNKEGATLTLSPRAPPAAPSPCQFARSRPRPSTCLAMDRCRRCPASHRRKVACVVPLCRGEGTDARRCRAGETVAKVCQVMMSLAPGEEKHLGRVAAAPPRCMAPLTGEVTAISVLKDLFWCVSLN</sequence>
<name>A0A5B7FSE6_PORTR</name>
<proteinExistence type="predicted"/>